<dbReference type="Pfam" id="PF10536">
    <property type="entry name" value="PMD"/>
    <property type="match status" value="1"/>
</dbReference>
<feature type="region of interest" description="Disordered" evidence="6">
    <location>
        <begin position="42"/>
        <end position="61"/>
    </location>
</feature>
<evidence type="ECO:0000256" key="1">
    <source>
        <dbReference type="ARBA" id="ARBA00022723"/>
    </source>
</evidence>
<gene>
    <name evidence="9" type="ORF">Prudu_021132</name>
</gene>
<organism evidence="9">
    <name type="scientific">Prunus dulcis</name>
    <name type="common">Almond</name>
    <name type="synonym">Amygdalus dulcis</name>
    <dbReference type="NCBI Taxonomy" id="3755"/>
    <lineage>
        <taxon>Eukaryota</taxon>
        <taxon>Viridiplantae</taxon>
        <taxon>Streptophyta</taxon>
        <taxon>Embryophyta</taxon>
        <taxon>Tracheophyta</taxon>
        <taxon>Spermatophyta</taxon>
        <taxon>Magnoliopsida</taxon>
        <taxon>eudicotyledons</taxon>
        <taxon>Gunneridae</taxon>
        <taxon>Pentapetalae</taxon>
        <taxon>rosids</taxon>
        <taxon>fabids</taxon>
        <taxon>Rosales</taxon>
        <taxon>Rosaceae</taxon>
        <taxon>Amygdaloideae</taxon>
        <taxon>Amygdaleae</taxon>
        <taxon>Prunus</taxon>
    </lineage>
</organism>
<name>A0A4Y1RYE7_PRUDU</name>
<proteinExistence type="predicted"/>
<feature type="compositionally biased region" description="Basic and acidic residues" evidence="6">
    <location>
        <begin position="945"/>
        <end position="957"/>
    </location>
</feature>
<evidence type="ECO:0000256" key="2">
    <source>
        <dbReference type="ARBA" id="ARBA00022771"/>
    </source>
</evidence>
<dbReference type="AlphaFoldDB" id="A0A4Y1RYE7"/>
<dbReference type="InterPro" id="IPR049914">
    <property type="entry name" value="PHD1-3/5-6"/>
</dbReference>
<evidence type="ECO:0000256" key="5">
    <source>
        <dbReference type="ARBA" id="ARBA00023163"/>
    </source>
</evidence>
<dbReference type="PANTHER" id="PTHR33304:SF18">
    <property type="entry name" value="CHROMATIN REGULATOR PHD FAMILY-RELATED"/>
    <property type="match status" value="1"/>
</dbReference>
<keyword evidence="5" id="KW-0804">Transcription</keyword>
<feature type="domain" description="Aminotransferase-like plant mobile" evidence="7">
    <location>
        <begin position="471"/>
        <end position="744"/>
    </location>
</feature>
<evidence type="ECO:0000256" key="4">
    <source>
        <dbReference type="ARBA" id="ARBA00023015"/>
    </source>
</evidence>
<keyword evidence="4" id="KW-0805">Transcription regulation</keyword>
<protein>
    <submittedName>
        <fullName evidence="9">Uncharacterized protein</fullName>
    </submittedName>
</protein>
<dbReference type="EMBL" id="AP019304">
    <property type="protein sequence ID" value="BBH08826.1"/>
    <property type="molecule type" value="Genomic_DNA"/>
</dbReference>
<dbReference type="PANTHER" id="PTHR33304">
    <property type="match status" value="1"/>
</dbReference>
<evidence type="ECO:0000259" key="7">
    <source>
        <dbReference type="Pfam" id="PF10536"/>
    </source>
</evidence>
<feature type="region of interest" description="Disordered" evidence="6">
    <location>
        <begin position="930"/>
        <end position="968"/>
    </location>
</feature>
<feature type="region of interest" description="Disordered" evidence="6">
    <location>
        <begin position="331"/>
        <end position="386"/>
    </location>
</feature>
<dbReference type="GO" id="GO:0034244">
    <property type="term" value="P:negative regulation of transcription elongation by RNA polymerase II"/>
    <property type="evidence" value="ECO:0007669"/>
    <property type="project" value="InterPro"/>
</dbReference>
<dbReference type="InterPro" id="IPR056280">
    <property type="entry name" value="AIPP2-like_SPOC"/>
</dbReference>
<keyword evidence="2" id="KW-0863">Zinc-finger</keyword>
<evidence type="ECO:0000256" key="3">
    <source>
        <dbReference type="ARBA" id="ARBA00022833"/>
    </source>
</evidence>
<feature type="compositionally biased region" description="Basic residues" evidence="6">
    <location>
        <begin position="46"/>
        <end position="61"/>
    </location>
</feature>
<dbReference type="GO" id="GO:0008270">
    <property type="term" value="F:zinc ion binding"/>
    <property type="evidence" value="ECO:0007669"/>
    <property type="project" value="UniProtKB-KW"/>
</dbReference>
<evidence type="ECO:0000259" key="8">
    <source>
        <dbReference type="Pfam" id="PF23121"/>
    </source>
</evidence>
<evidence type="ECO:0000313" key="9">
    <source>
        <dbReference type="EMBL" id="BBH08826.1"/>
    </source>
</evidence>
<dbReference type="GO" id="GO:0140566">
    <property type="term" value="F:histone reader activity"/>
    <property type="evidence" value="ECO:0007669"/>
    <property type="project" value="InterPro"/>
</dbReference>
<accession>A0A4Y1RYE7</accession>
<sequence length="968" mass="109228">MVYLINILFYCLDVPAENIFDEDITWLCVDCEPKIIKPSTIDKSVRSTKNHHNKKLKKRRRKKNRLTFPKSVAKKAQICEGDKMILQIREGSPCEHEAEGSNNCDSGQNVGNPCREVLECQFNSFHDVLEFVKTSQIITSDALQIIEHNSYVAAQPIIDPIWRGSLSIFNKDFNIVSGLVAHLSSLACPKVREEAELLPLLIFPELVRRTDVWPKAFEKLGPSDRSIALYFFPDDKRDEKDFDSLVASMIQDDLAMKAILDNAELLVFTSTILPEQYQIMEAQKRGSAKGKRKVESTVQQTRVGRDAFFNFMKKEQHEMGKVANAKLDHKLPKPSTMRMNNKCTEVGASHEGSRRPKTTVAKGTKGNSSAASSSSKKRTPAKRISGPMGNGVFGVRVFIPRDRNPCSPMLHFDLEEHISFKLTLKKIRGCGNNDICATWYNKAMHDTVKAKVKESGFLPFLSILGHGKKGDRPLLVALAERWWDTTHTFHFDEVGEMTMTPTDFAAITGLRVGGKRLTYDLDIYRNKNKVVKLFGKPIADLLAGERRVPYESLCTPYWRKNPKDDKEADQIARAFILCLIGSSFLNDKSQYVSMHYAPCLEIVSDIGKYNWGGAALACLYRSLDSCSRGRSSSMGGYWRAWEVWACEYLKPFALSRPSGTLNTWPRTLRWVGAKSKRDLQHHLEHFRVMMRHLTNDQVNWNPWGTNESNVPEAVINSVPATRKRILLEGPAGSAWFLGERVTMQSLGTTEPQVPKIPPRTMLSDYKLTDEAEVREALNGYPASEWLANSSNYGHYRDEYIRYRHYEDLREAEREDRNLVGANIRVGNISPQPWSVRIPCWAAENGSKLVRIPRGQDSLDLPLPAGVTHVTAEAATEILELNAGLNALLFSTSLEASIEISRLRQEIEKLKNTSGTTIASLGIGEDVIDDDAEHNKTEGNLNAEQDSTHQKGKVEKSLRSRTPKRKKTK</sequence>
<keyword evidence="1" id="KW-0479">Metal-binding</keyword>
<reference evidence="9" key="1">
    <citation type="journal article" date="2019" name="Science">
        <title>Mutation of a bHLH transcription factor allowed almond domestication.</title>
        <authorList>
            <person name="Sanchez-Perez R."/>
            <person name="Pavan S."/>
            <person name="Mazzeo R."/>
            <person name="Moldovan C."/>
            <person name="Aiese Cigliano R."/>
            <person name="Del Cueto J."/>
            <person name="Ricciardi F."/>
            <person name="Lotti C."/>
            <person name="Ricciardi L."/>
            <person name="Dicenta F."/>
            <person name="Lopez-Marques R.L."/>
            <person name="Lindberg Moller B."/>
        </authorList>
    </citation>
    <scope>NUCLEOTIDE SEQUENCE</scope>
</reference>
<dbReference type="InterPro" id="IPR019557">
    <property type="entry name" value="AminoTfrase-like_pln_mobile"/>
</dbReference>
<feature type="compositionally biased region" description="Basic residues" evidence="6">
    <location>
        <begin position="958"/>
        <end position="968"/>
    </location>
</feature>
<evidence type="ECO:0000256" key="6">
    <source>
        <dbReference type="SAM" id="MobiDB-lite"/>
    </source>
</evidence>
<dbReference type="Pfam" id="PF23121">
    <property type="entry name" value="SPOC_AIPP2"/>
    <property type="match status" value="1"/>
</dbReference>
<feature type="domain" description="AIPP2-like SPOC-like" evidence="8">
    <location>
        <begin position="162"/>
        <end position="281"/>
    </location>
</feature>
<keyword evidence="3" id="KW-0862">Zinc</keyword>